<dbReference type="OrthoDB" id="9806008at2"/>
<keyword evidence="2 6" id="KW-0012">Acyltransferase</keyword>
<evidence type="ECO:0000256" key="4">
    <source>
        <dbReference type="SAM" id="Phobius"/>
    </source>
</evidence>
<evidence type="ECO:0000256" key="2">
    <source>
        <dbReference type="ARBA" id="ARBA00023315"/>
    </source>
</evidence>
<gene>
    <name evidence="6" type="ORF">F0L68_32520</name>
</gene>
<evidence type="ECO:0000313" key="6">
    <source>
        <dbReference type="EMBL" id="KAA2253537.1"/>
    </source>
</evidence>
<dbReference type="GO" id="GO:0006654">
    <property type="term" value="P:phosphatidic acid biosynthetic process"/>
    <property type="evidence" value="ECO:0007669"/>
    <property type="project" value="TreeGrafter"/>
</dbReference>
<dbReference type="RefSeq" id="WP_149853702.1">
    <property type="nucleotide sequence ID" value="NZ_VUOB01000065.1"/>
</dbReference>
<evidence type="ECO:0000256" key="3">
    <source>
        <dbReference type="SAM" id="MobiDB-lite"/>
    </source>
</evidence>
<organism evidence="6 7">
    <name type="scientific">Solihabitans fulvus</name>
    <dbReference type="NCBI Taxonomy" id="1892852"/>
    <lineage>
        <taxon>Bacteria</taxon>
        <taxon>Bacillati</taxon>
        <taxon>Actinomycetota</taxon>
        <taxon>Actinomycetes</taxon>
        <taxon>Pseudonocardiales</taxon>
        <taxon>Pseudonocardiaceae</taxon>
        <taxon>Solihabitans</taxon>
    </lineage>
</organism>
<feature type="transmembrane region" description="Helical" evidence="4">
    <location>
        <begin position="6"/>
        <end position="25"/>
    </location>
</feature>
<dbReference type="GO" id="GO:0005886">
    <property type="term" value="C:plasma membrane"/>
    <property type="evidence" value="ECO:0007669"/>
    <property type="project" value="TreeGrafter"/>
</dbReference>
<dbReference type="InterPro" id="IPR002123">
    <property type="entry name" value="Plipid/glycerol_acylTrfase"/>
</dbReference>
<dbReference type="CDD" id="cd07989">
    <property type="entry name" value="LPLAT_AGPAT-like"/>
    <property type="match status" value="1"/>
</dbReference>
<dbReference type="PANTHER" id="PTHR10434">
    <property type="entry name" value="1-ACYL-SN-GLYCEROL-3-PHOSPHATE ACYLTRANSFERASE"/>
    <property type="match status" value="1"/>
</dbReference>
<sequence>MAKEKGGFWVGFAASIVYPVTALLARRRNVGGERIPRTGAALLVYNHVSHLDPVFDAVFVHKNTRIPRFLAKHSLWTIPLVGKVLIGTGQIPVYRGTADAQQSLRDAHQALRDGKVVVIYPEGTITRDPDGWPMHSRTGVARLALENDVPVIPAARWGTRDIYDQYNKKFRPFPRKLVVQRVGEPVDLSAYRERPLNNALLREVTDLLMGQVKELLAEVREEPAPEGFYRASAKKSEASRGEAAEGEVSKGETSKGEAEKGDAKKGEV</sequence>
<accession>A0A5B2WUI6</accession>
<evidence type="ECO:0000259" key="5">
    <source>
        <dbReference type="SMART" id="SM00563"/>
    </source>
</evidence>
<dbReference type="AlphaFoldDB" id="A0A5B2WUI6"/>
<dbReference type="SUPFAM" id="SSF69593">
    <property type="entry name" value="Glycerol-3-phosphate (1)-acyltransferase"/>
    <property type="match status" value="1"/>
</dbReference>
<keyword evidence="7" id="KW-1185">Reference proteome</keyword>
<evidence type="ECO:0000313" key="7">
    <source>
        <dbReference type="Proteomes" id="UP000323454"/>
    </source>
</evidence>
<evidence type="ECO:0000256" key="1">
    <source>
        <dbReference type="ARBA" id="ARBA00022679"/>
    </source>
</evidence>
<dbReference type="EMBL" id="VUOB01000065">
    <property type="protein sequence ID" value="KAA2253537.1"/>
    <property type="molecule type" value="Genomic_DNA"/>
</dbReference>
<dbReference type="GO" id="GO:0003841">
    <property type="term" value="F:1-acylglycerol-3-phosphate O-acyltransferase activity"/>
    <property type="evidence" value="ECO:0007669"/>
    <property type="project" value="TreeGrafter"/>
</dbReference>
<dbReference type="SMART" id="SM00563">
    <property type="entry name" value="PlsC"/>
    <property type="match status" value="1"/>
</dbReference>
<protein>
    <submittedName>
        <fullName evidence="6">1-acyl-sn-glycerol-3-phosphate acyltransferase</fullName>
    </submittedName>
</protein>
<dbReference type="Proteomes" id="UP000323454">
    <property type="component" value="Unassembled WGS sequence"/>
</dbReference>
<proteinExistence type="predicted"/>
<feature type="domain" description="Phospholipid/glycerol acyltransferase" evidence="5">
    <location>
        <begin position="41"/>
        <end position="159"/>
    </location>
</feature>
<reference evidence="6 7" key="1">
    <citation type="submission" date="2019-09" db="EMBL/GenBank/DDBJ databases">
        <title>Goodfellowia gen. nov., a new genus of the Pseudonocardineae related to Actinoalloteichus, containing Goodfellowia coeruleoviolacea gen. nov., comb. nov. gen. nov., comb. nov.</title>
        <authorList>
            <person name="Labeda D."/>
        </authorList>
    </citation>
    <scope>NUCLEOTIDE SEQUENCE [LARGE SCALE GENOMIC DNA]</scope>
    <source>
        <strain evidence="6 7">AN110305</strain>
    </source>
</reference>
<dbReference type="PANTHER" id="PTHR10434:SF55">
    <property type="entry name" value="POSSIBLE ACYLTRANSFERASE"/>
    <property type="match status" value="1"/>
</dbReference>
<comment type="caution">
    <text evidence="6">The sequence shown here is derived from an EMBL/GenBank/DDBJ whole genome shotgun (WGS) entry which is preliminary data.</text>
</comment>
<feature type="compositionally biased region" description="Basic and acidic residues" evidence="3">
    <location>
        <begin position="234"/>
        <end position="268"/>
    </location>
</feature>
<reference evidence="6 7" key="2">
    <citation type="submission" date="2019-09" db="EMBL/GenBank/DDBJ databases">
        <authorList>
            <person name="Jin C."/>
        </authorList>
    </citation>
    <scope>NUCLEOTIDE SEQUENCE [LARGE SCALE GENOMIC DNA]</scope>
    <source>
        <strain evidence="6 7">AN110305</strain>
    </source>
</reference>
<feature type="region of interest" description="Disordered" evidence="3">
    <location>
        <begin position="226"/>
        <end position="268"/>
    </location>
</feature>
<name>A0A5B2WUI6_9PSEU</name>
<keyword evidence="4" id="KW-0472">Membrane</keyword>
<keyword evidence="4" id="KW-0812">Transmembrane</keyword>
<keyword evidence="4" id="KW-1133">Transmembrane helix</keyword>
<dbReference type="Pfam" id="PF01553">
    <property type="entry name" value="Acyltransferase"/>
    <property type="match status" value="1"/>
</dbReference>
<keyword evidence="1 6" id="KW-0808">Transferase</keyword>